<dbReference type="AlphaFoldDB" id="A0A9D3X8W3"/>
<keyword evidence="2" id="KW-1185">Reference proteome</keyword>
<accession>A0A9D3X8W3</accession>
<protein>
    <submittedName>
        <fullName evidence="1">Uncharacterized protein</fullName>
    </submittedName>
</protein>
<reference evidence="1" key="1">
    <citation type="submission" date="2021-09" db="EMBL/GenBank/DDBJ databases">
        <title>The genome of Mauremys mutica provides insights into the evolution of semi-aquatic lifestyle.</title>
        <authorList>
            <person name="Gong S."/>
            <person name="Gao Y."/>
        </authorList>
    </citation>
    <scope>NUCLEOTIDE SEQUENCE</scope>
    <source>
        <strain evidence="1">MM-2020</strain>
        <tissue evidence="1">Muscle</tissue>
    </source>
</reference>
<sequence length="100" mass="10545">MSRGAFWISFPLSNIKMVVHTRSSRVSASCSGCEKGQSSTSLDKEVVQKHFNGGTNGGPHSSGLEVEVVLRPSPQALLSAAVNKGLWAGLYPSTSPEAKD</sequence>
<dbReference type="Proteomes" id="UP000827986">
    <property type="component" value="Unassembled WGS sequence"/>
</dbReference>
<dbReference type="EMBL" id="JAHDVG010000478">
    <property type="protein sequence ID" value="KAH1175106.1"/>
    <property type="molecule type" value="Genomic_DNA"/>
</dbReference>
<proteinExistence type="predicted"/>
<gene>
    <name evidence="1" type="ORF">KIL84_021520</name>
</gene>
<comment type="caution">
    <text evidence="1">The sequence shown here is derived from an EMBL/GenBank/DDBJ whole genome shotgun (WGS) entry which is preliminary data.</text>
</comment>
<evidence type="ECO:0000313" key="1">
    <source>
        <dbReference type="EMBL" id="KAH1175106.1"/>
    </source>
</evidence>
<name>A0A9D3X8W3_9SAUR</name>
<organism evidence="1 2">
    <name type="scientific">Mauremys mutica</name>
    <name type="common">yellowpond turtle</name>
    <dbReference type="NCBI Taxonomy" id="74926"/>
    <lineage>
        <taxon>Eukaryota</taxon>
        <taxon>Metazoa</taxon>
        <taxon>Chordata</taxon>
        <taxon>Craniata</taxon>
        <taxon>Vertebrata</taxon>
        <taxon>Euteleostomi</taxon>
        <taxon>Archelosauria</taxon>
        <taxon>Testudinata</taxon>
        <taxon>Testudines</taxon>
        <taxon>Cryptodira</taxon>
        <taxon>Durocryptodira</taxon>
        <taxon>Testudinoidea</taxon>
        <taxon>Geoemydidae</taxon>
        <taxon>Geoemydinae</taxon>
        <taxon>Mauremys</taxon>
    </lineage>
</organism>
<evidence type="ECO:0000313" key="2">
    <source>
        <dbReference type="Proteomes" id="UP000827986"/>
    </source>
</evidence>